<dbReference type="Pfam" id="PF13041">
    <property type="entry name" value="PPR_2"/>
    <property type="match status" value="2"/>
</dbReference>
<gene>
    <name evidence="3" type="ORF">M5K25_022349</name>
</gene>
<evidence type="ECO:0000313" key="3">
    <source>
        <dbReference type="EMBL" id="KAL0907898.1"/>
    </source>
</evidence>
<dbReference type="EMBL" id="JANQDX010000017">
    <property type="protein sequence ID" value="KAL0907898.1"/>
    <property type="molecule type" value="Genomic_DNA"/>
</dbReference>
<dbReference type="SUPFAM" id="SSF48452">
    <property type="entry name" value="TPR-like"/>
    <property type="match status" value="1"/>
</dbReference>
<feature type="repeat" description="PPR" evidence="2">
    <location>
        <begin position="83"/>
        <end position="117"/>
    </location>
</feature>
<evidence type="ECO:0000313" key="4">
    <source>
        <dbReference type="Proteomes" id="UP001552299"/>
    </source>
</evidence>
<protein>
    <recommendedName>
        <fullName evidence="5">Pentatricopeptide repeat-containing protein</fullName>
    </recommendedName>
</protein>
<dbReference type="FunFam" id="1.25.40.10:FF:000344">
    <property type="entry name" value="Pentatricopeptide repeat-containing protein"/>
    <property type="match status" value="1"/>
</dbReference>
<dbReference type="Pfam" id="PF01535">
    <property type="entry name" value="PPR"/>
    <property type="match status" value="2"/>
</dbReference>
<dbReference type="Gene3D" id="1.25.40.10">
    <property type="entry name" value="Tetratricopeptide repeat domain"/>
    <property type="match status" value="3"/>
</dbReference>
<evidence type="ECO:0000256" key="1">
    <source>
        <dbReference type="ARBA" id="ARBA00022737"/>
    </source>
</evidence>
<dbReference type="Proteomes" id="UP001552299">
    <property type="component" value="Unassembled WGS sequence"/>
</dbReference>
<accession>A0ABD0U642</accession>
<evidence type="ECO:0008006" key="5">
    <source>
        <dbReference type="Google" id="ProtNLM"/>
    </source>
</evidence>
<dbReference type="PROSITE" id="PS51375">
    <property type="entry name" value="PPR"/>
    <property type="match status" value="3"/>
</dbReference>
<dbReference type="InterPro" id="IPR046848">
    <property type="entry name" value="E_motif"/>
</dbReference>
<dbReference type="NCBIfam" id="TIGR00756">
    <property type="entry name" value="PPR"/>
    <property type="match status" value="2"/>
</dbReference>
<dbReference type="Pfam" id="PF20431">
    <property type="entry name" value="E_motif"/>
    <property type="match status" value="1"/>
</dbReference>
<evidence type="ECO:0000256" key="2">
    <source>
        <dbReference type="PROSITE-ProRule" id="PRU00708"/>
    </source>
</evidence>
<dbReference type="FunFam" id="1.25.40.10:FF:000090">
    <property type="entry name" value="Pentatricopeptide repeat-containing protein, chloroplastic"/>
    <property type="match status" value="1"/>
</dbReference>
<sequence length="506" mass="55786">MRGRRFFSACVFEHQIRDSYDYARLLRSSSGLQSLKPIHAQILIAGLHQNPYLAASLVSRYSDLGFIYITDARKVFDDLRQRDVVLYNVIIRGYAASSLPAEATVIYSQMLCSGAVRPNLYTYPFVLKACASGGHQKTGRAVHAHAIRAGAGEDLFINNSLIAFYAKCAHVGTSKIVFDKMPHRDLVSWNSVISGLAQNGYHYEALLLLHRMLPENLPDYVTLVSALPVCMVLAAIAEGMWIHRYALKRGIGVDAAVGSGLIEMYANCGRLGVARKVFDQITEKNVVIYNSMMKAYGMHGHASAALEIFSEMLIGGIKPDSICFVSILSACSHAGLVEQGFEIFDMMDAEYGVEKGQVHYACMVDLLGRAGKLSRALEFIERMPMEPGRDVFGAFLGACKAQKNAELGVEAANRLLVLDPGNAGRYAGLAKMYEDLGRWEDVASVRKVMRDRAVRKQLGCSMVEVAAKFHTFGVEDEAHPMSFAIFDALERLQTMVDEEQKVALLA</sequence>
<keyword evidence="1" id="KW-0677">Repeat</keyword>
<proteinExistence type="predicted"/>
<dbReference type="AlphaFoldDB" id="A0ABD0U642"/>
<name>A0ABD0U642_DENTH</name>
<reference evidence="3 4" key="1">
    <citation type="journal article" date="2024" name="Plant Biotechnol. J.">
        <title>Dendrobium thyrsiflorum genome and its molecular insights into genes involved in important horticultural traits.</title>
        <authorList>
            <person name="Chen B."/>
            <person name="Wang J.Y."/>
            <person name="Zheng P.J."/>
            <person name="Li K.L."/>
            <person name="Liang Y.M."/>
            <person name="Chen X.F."/>
            <person name="Zhang C."/>
            <person name="Zhao X."/>
            <person name="He X."/>
            <person name="Zhang G.Q."/>
            <person name="Liu Z.J."/>
            <person name="Xu Q."/>
        </authorList>
    </citation>
    <scope>NUCLEOTIDE SEQUENCE [LARGE SCALE GENOMIC DNA]</scope>
    <source>
        <strain evidence="3">GZMU011</strain>
    </source>
</reference>
<dbReference type="InterPro" id="IPR011990">
    <property type="entry name" value="TPR-like_helical_dom_sf"/>
</dbReference>
<dbReference type="PANTHER" id="PTHR47926">
    <property type="entry name" value="PENTATRICOPEPTIDE REPEAT-CONTAINING PROTEIN"/>
    <property type="match status" value="1"/>
</dbReference>
<dbReference type="InterPro" id="IPR002885">
    <property type="entry name" value="PPR_rpt"/>
</dbReference>
<keyword evidence="4" id="KW-1185">Reference proteome</keyword>
<feature type="repeat" description="PPR" evidence="2">
    <location>
        <begin position="185"/>
        <end position="219"/>
    </location>
</feature>
<dbReference type="InterPro" id="IPR046960">
    <property type="entry name" value="PPR_At4g14850-like_plant"/>
</dbReference>
<organism evidence="3 4">
    <name type="scientific">Dendrobium thyrsiflorum</name>
    <name type="common">Pinecone-like raceme dendrobium</name>
    <name type="synonym">Orchid</name>
    <dbReference type="NCBI Taxonomy" id="117978"/>
    <lineage>
        <taxon>Eukaryota</taxon>
        <taxon>Viridiplantae</taxon>
        <taxon>Streptophyta</taxon>
        <taxon>Embryophyta</taxon>
        <taxon>Tracheophyta</taxon>
        <taxon>Spermatophyta</taxon>
        <taxon>Magnoliopsida</taxon>
        <taxon>Liliopsida</taxon>
        <taxon>Asparagales</taxon>
        <taxon>Orchidaceae</taxon>
        <taxon>Epidendroideae</taxon>
        <taxon>Malaxideae</taxon>
        <taxon>Dendrobiinae</taxon>
        <taxon>Dendrobium</taxon>
    </lineage>
</organism>
<comment type="caution">
    <text evidence="3">The sequence shown here is derived from an EMBL/GenBank/DDBJ whole genome shotgun (WGS) entry which is preliminary data.</text>
</comment>
<feature type="repeat" description="PPR" evidence="2">
    <location>
        <begin position="285"/>
        <end position="319"/>
    </location>
</feature>